<dbReference type="CDD" id="cd06173">
    <property type="entry name" value="MFS_MefA_like"/>
    <property type="match status" value="1"/>
</dbReference>
<evidence type="ECO:0000259" key="8">
    <source>
        <dbReference type="PROSITE" id="PS50850"/>
    </source>
</evidence>
<evidence type="ECO:0000256" key="2">
    <source>
        <dbReference type="ARBA" id="ARBA00022448"/>
    </source>
</evidence>
<feature type="transmembrane region" description="Helical" evidence="7">
    <location>
        <begin position="241"/>
        <end position="263"/>
    </location>
</feature>
<evidence type="ECO:0000313" key="10">
    <source>
        <dbReference type="Proteomes" id="UP000542125"/>
    </source>
</evidence>
<keyword evidence="5 7" id="KW-1133">Transmembrane helix</keyword>
<feature type="transmembrane region" description="Helical" evidence="7">
    <location>
        <begin position="42"/>
        <end position="63"/>
    </location>
</feature>
<keyword evidence="10" id="KW-1185">Reference proteome</keyword>
<dbReference type="PANTHER" id="PTHR43266:SF2">
    <property type="entry name" value="MAJOR FACILITATOR SUPERFAMILY (MFS) PROFILE DOMAIN-CONTAINING PROTEIN"/>
    <property type="match status" value="1"/>
</dbReference>
<dbReference type="SUPFAM" id="SSF103473">
    <property type="entry name" value="MFS general substrate transporter"/>
    <property type="match status" value="1"/>
</dbReference>
<keyword evidence="3" id="KW-1003">Cell membrane</keyword>
<accession>A0A7Y9LPP8</accession>
<dbReference type="InterPro" id="IPR036259">
    <property type="entry name" value="MFS_trans_sf"/>
</dbReference>
<evidence type="ECO:0000256" key="6">
    <source>
        <dbReference type="ARBA" id="ARBA00023136"/>
    </source>
</evidence>
<evidence type="ECO:0000256" key="7">
    <source>
        <dbReference type="SAM" id="Phobius"/>
    </source>
</evidence>
<comment type="caution">
    <text evidence="9">The sequence shown here is derived from an EMBL/GenBank/DDBJ whole genome shotgun (WGS) entry which is preliminary data.</text>
</comment>
<evidence type="ECO:0000256" key="4">
    <source>
        <dbReference type="ARBA" id="ARBA00022692"/>
    </source>
</evidence>
<keyword evidence="4 7" id="KW-0812">Transmembrane</keyword>
<reference evidence="9 10" key="1">
    <citation type="submission" date="2020-07" db="EMBL/GenBank/DDBJ databases">
        <title>Genomic Encyclopedia of Type Strains, Phase IV (KMG-V): Genome sequencing to study the core and pangenomes of soil and plant-associated prokaryotes.</title>
        <authorList>
            <person name="Whitman W."/>
        </authorList>
    </citation>
    <scope>NUCLEOTIDE SEQUENCE [LARGE SCALE GENOMIC DNA]</scope>
    <source>
        <strain evidence="9 10">SAS40</strain>
    </source>
</reference>
<evidence type="ECO:0000256" key="1">
    <source>
        <dbReference type="ARBA" id="ARBA00004651"/>
    </source>
</evidence>
<comment type="subcellular location">
    <subcellularLocation>
        <location evidence="1">Cell membrane</location>
        <topology evidence="1">Multi-pass membrane protein</topology>
    </subcellularLocation>
</comment>
<feature type="transmembrane region" description="Helical" evidence="7">
    <location>
        <begin position="186"/>
        <end position="205"/>
    </location>
</feature>
<dbReference type="NCBIfam" id="NF008397">
    <property type="entry name" value="PRK11195.1"/>
    <property type="match status" value="1"/>
</dbReference>
<feature type="transmembrane region" description="Helical" evidence="7">
    <location>
        <begin position="70"/>
        <end position="91"/>
    </location>
</feature>
<dbReference type="InterPro" id="IPR011701">
    <property type="entry name" value="MFS"/>
</dbReference>
<feature type="transmembrane region" description="Helical" evidence="7">
    <location>
        <begin position="97"/>
        <end position="117"/>
    </location>
</feature>
<gene>
    <name evidence="9" type="ORF">FHW18_003617</name>
</gene>
<dbReference type="Proteomes" id="UP000542125">
    <property type="component" value="Unassembled WGS sequence"/>
</dbReference>
<organism evidence="9 10">
    <name type="scientific">Pigmentiphaga litoralis</name>
    <dbReference type="NCBI Taxonomy" id="516702"/>
    <lineage>
        <taxon>Bacteria</taxon>
        <taxon>Pseudomonadati</taxon>
        <taxon>Pseudomonadota</taxon>
        <taxon>Betaproteobacteria</taxon>
        <taxon>Burkholderiales</taxon>
        <taxon>Alcaligenaceae</taxon>
        <taxon>Pigmentiphaga</taxon>
    </lineage>
</organism>
<dbReference type="RefSeq" id="WP_179588041.1">
    <property type="nucleotide sequence ID" value="NZ_JACBYR010000001.1"/>
</dbReference>
<protein>
    <submittedName>
        <fullName evidence="9">MFS family permease</fullName>
    </submittedName>
</protein>
<dbReference type="AlphaFoldDB" id="A0A7Y9LPP8"/>
<name>A0A7Y9LPP8_9BURK</name>
<feature type="transmembrane region" description="Helical" evidence="7">
    <location>
        <begin position="301"/>
        <end position="322"/>
    </location>
</feature>
<evidence type="ECO:0000256" key="3">
    <source>
        <dbReference type="ARBA" id="ARBA00022475"/>
    </source>
</evidence>
<feature type="transmembrane region" description="Helical" evidence="7">
    <location>
        <begin position="275"/>
        <end position="294"/>
    </location>
</feature>
<dbReference type="GO" id="GO:0022857">
    <property type="term" value="F:transmembrane transporter activity"/>
    <property type="evidence" value="ECO:0007669"/>
    <property type="project" value="InterPro"/>
</dbReference>
<feature type="transmembrane region" description="Helical" evidence="7">
    <location>
        <begin position="393"/>
        <end position="412"/>
    </location>
</feature>
<feature type="domain" description="Major facilitator superfamily (MFS) profile" evidence="8">
    <location>
        <begin position="1"/>
        <end position="210"/>
    </location>
</feature>
<evidence type="ECO:0000313" key="9">
    <source>
        <dbReference type="EMBL" id="NYE84346.1"/>
    </source>
</evidence>
<dbReference type="Pfam" id="PF07690">
    <property type="entry name" value="MFS_1"/>
    <property type="match status" value="1"/>
</dbReference>
<proteinExistence type="predicted"/>
<dbReference type="InterPro" id="IPR020846">
    <property type="entry name" value="MFS_dom"/>
</dbReference>
<dbReference type="GO" id="GO:0005886">
    <property type="term" value="C:plasma membrane"/>
    <property type="evidence" value="ECO:0007669"/>
    <property type="project" value="UniProtKB-SubCell"/>
</dbReference>
<feature type="transmembrane region" description="Helical" evidence="7">
    <location>
        <begin position="7"/>
        <end position="30"/>
    </location>
</feature>
<evidence type="ECO:0000256" key="5">
    <source>
        <dbReference type="ARBA" id="ARBA00022989"/>
    </source>
</evidence>
<dbReference type="EMBL" id="JACBYR010000001">
    <property type="protein sequence ID" value="NYE84346.1"/>
    <property type="molecule type" value="Genomic_DNA"/>
</dbReference>
<sequence>MRRGFYLIMAAQFFSSLADNALFIAAIALIQQLDGPAWMTPMIKWSFALSYVVLAAFVGALADSFPKGRVMFATNTIKVCGCLLMFMYANLGMAEGHQVYVVAMAYALVGIGAAAYSPAKYGIITELLPPEQLVKGNSWIEGLTVVSIILGVVVGGALISPKISTWLLGIDPIPSITLGVDTPAEAAILVIALVYLVAAFFNLLIPRTGVAYPRQQRNPVRLVVEFGCFVRTLWRDKLGQISLAVTTLFWGAGATLQLIVIEWGRVQLGLPLNKASILMGVASFGTVAGAMLAGRIPLHKALSVLPVGVGMGLVVMLMPFAYEKWFVYTLLIVIGGLGGFFVVPMNALLQHRGHVLLSAGHSIAVQNFNEQLNILLMVAVYSLMLALKLPINTIIVIFGSLVAGLMVLIMLWNKRNHQLHPDLDQVIGSRAHGTALRCDHG</sequence>
<dbReference type="PANTHER" id="PTHR43266">
    <property type="entry name" value="MACROLIDE-EFFLUX PROTEIN"/>
    <property type="match status" value="1"/>
</dbReference>
<feature type="transmembrane region" description="Helical" evidence="7">
    <location>
        <begin position="138"/>
        <end position="159"/>
    </location>
</feature>
<keyword evidence="2" id="KW-0813">Transport</keyword>
<keyword evidence="6 7" id="KW-0472">Membrane</keyword>
<dbReference type="Gene3D" id="1.20.1250.20">
    <property type="entry name" value="MFS general substrate transporter like domains"/>
    <property type="match status" value="1"/>
</dbReference>
<feature type="transmembrane region" description="Helical" evidence="7">
    <location>
        <begin position="370"/>
        <end position="387"/>
    </location>
</feature>
<dbReference type="PROSITE" id="PS50850">
    <property type="entry name" value="MFS"/>
    <property type="match status" value="1"/>
</dbReference>
<feature type="transmembrane region" description="Helical" evidence="7">
    <location>
        <begin position="328"/>
        <end position="349"/>
    </location>
</feature>